<evidence type="ECO:0000256" key="1">
    <source>
        <dbReference type="SAM" id="Phobius"/>
    </source>
</evidence>
<keyword evidence="1" id="KW-0472">Membrane</keyword>
<dbReference type="SUPFAM" id="SSF52266">
    <property type="entry name" value="SGNH hydrolase"/>
    <property type="match status" value="1"/>
</dbReference>
<dbReference type="EMBL" id="JACWFH010000005">
    <property type="protein sequence ID" value="MBY0095524.1"/>
    <property type="molecule type" value="Genomic_DNA"/>
</dbReference>
<dbReference type="Proteomes" id="UP000769780">
    <property type="component" value="Unassembled WGS sequence"/>
</dbReference>
<name>A0ABS7JZW7_9BACI</name>
<comment type="caution">
    <text evidence="3">The sequence shown here is derived from an EMBL/GenBank/DDBJ whole genome shotgun (WGS) entry which is preliminary data.</text>
</comment>
<keyword evidence="1" id="KW-0812">Transmembrane</keyword>
<organism evidence="3 4">
    <name type="scientific">Mesobacillus maritimus</name>
    <dbReference type="NCBI Taxonomy" id="1643336"/>
    <lineage>
        <taxon>Bacteria</taxon>
        <taxon>Bacillati</taxon>
        <taxon>Bacillota</taxon>
        <taxon>Bacilli</taxon>
        <taxon>Bacillales</taxon>
        <taxon>Bacillaceae</taxon>
        <taxon>Mesobacillus</taxon>
    </lineage>
</organism>
<evidence type="ECO:0000259" key="2">
    <source>
        <dbReference type="Pfam" id="PF13472"/>
    </source>
</evidence>
<dbReference type="Gene3D" id="3.40.50.1110">
    <property type="entry name" value="SGNH hydrolase"/>
    <property type="match status" value="1"/>
</dbReference>
<keyword evidence="4" id="KW-1185">Reference proteome</keyword>
<dbReference type="InterPro" id="IPR036514">
    <property type="entry name" value="SGNH_hydro_sf"/>
</dbReference>
<dbReference type="InterPro" id="IPR051532">
    <property type="entry name" value="Ester_Hydrolysis_Enzymes"/>
</dbReference>
<keyword evidence="1" id="KW-1133">Transmembrane helix</keyword>
<proteinExistence type="predicted"/>
<evidence type="ECO:0000313" key="4">
    <source>
        <dbReference type="Proteomes" id="UP000769780"/>
    </source>
</evidence>
<dbReference type="RefSeq" id="WP_221870573.1">
    <property type="nucleotide sequence ID" value="NZ_JACWFH010000005.1"/>
</dbReference>
<sequence>MKIVKSVLILILFLGIGATAWFYYPHYQIHKMKNDSMEVGKDLSRETYLDYYRQYSKQDIHHLAIGDSIIHGFGVDETENLVYKFSNQLGHEINKTVHYTNKGKNGMTSTGLNEMIKAGLLDEAIKTSDIITVNIGGNDVLKTAKKQDYYGAVKSFDTLQETFTKNLTEISMKIKEINPRATIVLLELYNPLPADHQFSDLADSLLPKWNVNIYEVAQQIPSSIVVQTTKVINSDNPQNLSQDGVHPNSAGYTAITTQILKQFSKEYRKEAV</sequence>
<feature type="transmembrane region" description="Helical" evidence="1">
    <location>
        <begin position="7"/>
        <end position="24"/>
    </location>
</feature>
<dbReference type="PANTHER" id="PTHR30383">
    <property type="entry name" value="THIOESTERASE 1/PROTEASE 1/LYSOPHOSPHOLIPASE L1"/>
    <property type="match status" value="1"/>
</dbReference>
<dbReference type="PANTHER" id="PTHR30383:SF27">
    <property type="entry name" value="SPORE GERMINATION LIPASE LIPC"/>
    <property type="match status" value="1"/>
</dbReference>
<dbReference type="Pfam" id="PF13472">
    <property type="entry name" value="Lipase_GDSL_2"/>
    <property type="match status" value="1"/>
</dbReference>
<dbReference type="InterPro" id="IPR013830">
    <property type="entry name" value="SGNH_hydro"/>
</dbReference>
<reference evidence="3 4" key="1">
    <citation type="submission" date="2020-07" db="EMBL/GenBank/DDBJ databases">
        <title>Fungal Genomes of the International Space Station.</title>
        <authorList>
            <person name="Seuylemezian A."/>
            <person name="Singh N.K."/>
            <person name="Wood J."/>
            <person name="Venkateswaran K."/>
        </authorList>
    </citation>
    <scope>NUCLEOTIDE SEQUENCE [LARGE SCALE GENOMIC DNA]</scope>
    <source>
        <strain evidence="3 4">PL-B2</strain>
    </source>
</reference>
<accession>A0ABS7JZW7</accession>
<protein>
    <recommendedName>
        <fullName evidence="2">SGNH hydrolase-type esterase domain-containing protein</fullName>
    </recommendedName>
</protein>
<evidence type="ECO:0000313" key="3">
    <source>
        <dbReference type="EMBL" id="MBY0095524.1"/>
    </source>
</evidence>
<gene>
    <name evidence="3" type="ORF">H0185_01645</name>
</gene>
<feature type="domain" description="SGNH hydrolase-type esterase" evidence="2">
    <location>
        <begin position="64"/>
        <end position="253"/>
    </location>
</feature>